<dbReference type="PATRIC" id="fig|59750.3.peg.6064"/>
<keyword evidence="2" id="KW-1185">Reference proteome</keyword>
<dbReference type="InterPro" id="IPR034660">
    <property type="entry name" value="DinB/YfiT-like"/>
</dbReference>
<organism evidence="1 2">
    <name type="scientific">Mycolicibacterium wolinskyi</name>
    <dbReference type="NCBI Taxonomy" id="59750"/>
    <lineage>
        <taxon>Bacteria</taxon>
        <taxon>Bacillati</taxon>
        <taxon>Actinomycetota</taxon>
        <taxon>Actinomycetes</taxon>
        <taxon>Mycobacteriales</taxon>
        <taxon>Mycobacteriaceae</taxon>
        <taxon>Mycolicibacterium</taxon>
    </lineage>
</organism>
<dbReference type="AlphaFoldDB" id="A0A132PPR8"/>
<dbReference type="RefSeq" id="WP_067847477.1">
    <property type="nucleotide sequence ID" value="NZ_LGTW01000005.1"/>
</dbReference>
<dbReference type="EMBL" id="LGTW01000005">
    <property type="protein sequence ID" value="KWX24330.1"/>
    <property type="molecule type" value="Genomic_DNA"/>
</dbReference>
<gene>
    <name evidence="1" type="ORF">AFM11_10140</name>
</gene>
<name>A0A132PPR8_9MYCO</name>
<sequence>MARRRKDMPPPATGGSERDVLLGFLDYLRECVIAKVQGAPEPHVRQPGVPSGTNLLGLLNHLVNVERFTFLGEAVADWPATFHAAADSTVQSLTAEYERVTAQANEAIESCADLESPCARPTRQGQPPSMRWALTHMIEETGRHAGHMDILRELIDGSTGR</sequence>
<reference evidence="1 2" key="1">
    <citation type="submission" date="2015-07" db="EMBL/GenBank/DDBJ databases">
        <title>A draft genome sequence of Mycobacterium wolinskyi.</title>
        <authorList>
            <person name="de Man T.J."/>
            <person name="Perry K.A."/>
            <person name="Coulliette A.D."/>
            <person name="Jensen B."/>
            <person name="Toney N.C."/>
            <person name="Limbago B.M."/>
            <person name="Noble-Wang J."/>
        </authorList>
    </citation>
    <scope>NUCLEOTIDE SEQUENCE [LARGE SCALE GENOMIC DNA]</scope>
    <source>
        <strain evidence="1 2">CDC_01</strain>
    </source>
</reference>
<accession>A0A132PPR8</accession>
<dbReference type="STRING" id="59750.AWC31_18610"/>
<dbReference type="Proteomes" id="UP000070612">
    <property type="component" value="Unassembled WGS sequence"/>
</dbReference>
<dbReference type="Gene3D" id="1.20.120.450">
    <property type="entry name" value="dinb family like domain"/>
    <property type="match status" value="1"/>
</dbReference>
<dbReference type="Pfam" id="PF04978">
    <property type="entry name" value="MST"/>
    <property type="match status" value="1"/>
</dbReference>
<evidence type="ECO:0000313" key="1">
    <source>
        <dbReference type="EMBL" id="KWX24330.1"/>
    </source>
</evidence>
<dbReference type="InterPro" id="IPR007061">
    <property type="entry name" value="MST-like"/>
</dbReference>
<protein>
    <submittedName>
        <fullName evidence="1">Mini-circle protein</fullName>
    </submittedName>
</protein>
<proteinExistence type="predicted"/>
<evidence type="ECO:0000313" key="2">
    <source>
        <dbReference type="Proteomes" id="UP000070612"/>
    </source>
</evidence>
<dbReference type="SUPFAM" id="SSF109854">
    <property type="entry name" value="DinB/YfiT-like putative metalloenzymes"/>
    <property type="match status" value="1"/>
</dbReference>
<comment type="caution">
    <text evidence="1">The sequence shown here is derived from an EMBL/GenBank/DDBJ whole genome shotgun (WGS) entry which is preliminary data.</text>
</comment>